<sequence>MPRSARQIAIDPALWKGADPAARLAGHFSDIVPWSEFVGFVHQRKEADPTAAVAGFRRLYDRYGDPVLVALVTWRGKASQWRFPLIGWFTDPEDGERYLVFEARLGRIGLDTGYAIRDGLYFELSGIS</sequence>
<evidence type="ECO:0000313" key="2">
    <source>
        <dbReference type="Proteomes" id="UP000831684"/>
    </source>
</evidence>
<geneLocation type="plasmid" evidence="1 2">
    <name>pE</name>
</geneLocation>
<dbReference type="RefSeq" id="WP_244451555.1">
    <property type="nucleotide sequence ID" value="NZ_CP083244.1"/>
</dbReference>
<proteinExistence type="predicted"/>
<protein>
    <submittedName>
        <fullName evidence="1">Uncharacterized protein</fullName>
    </submittedName>
</protein>
<reference evidence="1" key="1">
    <citation type="submission" date="2021-09" db="EMBL/GenBank/DDBJ databases">
        <title>Network and meta-omics reveal the key degrader and cooperation patterns in an efficient 1,4-dioxane-degrading microbial community.</title>
        <authorList>
            <person name="Dai C."/>
        </authorList>
    </citation>
    <scope>NUCLEOTIDE SEQUENCE</scope>
    <source>
        <strain evidence="1">ZM13</strain>
        <plasmid evidence="1">pE</plasmid>
    </source>
</reference>
<gene>
    <name evidence="1" type="ORF">K9D25_24785</name>
</gene>
<dbReference type="AlphaFoldDB" id="A0A9E7CXP2"/>
<evidence type="ECO:0000313" key="1">
    <source>
        <dbReference type="EMBL" id="UOK73988.1"/>
    </source>
</evidence>
<keyword evidence="1" id="KW-0614">Plasmid</keyword>
<dbReference type="EMBL" id="CP083244">
    <property type="protein sequence ID" value="UOK73988.1"/>
    <property type="molecule type" value="Genomic_DNA"/>
</dbReference>
<organism evidence="1 2">
    <name type="scientific">Ancylobacter polymorphus</name>
    <dbReference type="NCBI Taxonomy" id="223390"/>
    <lineage>
        <taxon>Bacteria</taxon>
        <taxon>Pseudomonadati</taxon>
        <taxon>Pseudomonadota</taxon>
        <taxon>Alphaproteobacteria</taxon>
        <taxon>Hyphomicrobiales</taxon>
        <taxon>Xanthobacteraceae</taxon>
        <taxon>Ancylobacter</taxon>
    </lineage>
</organism>
<accession>A0A9E7CXP2</accession>
<dbReference type="Proteomes" id="UP000831684">
    <property type="component" value="Plasmid pE"/>
</dbReference>
<name>A0A9E7CXP2_9HYPH</name>
<dbReference type="KEGG" id="apol:K9D25_24785"/>